<evidence type="ECO:0000313" key="10">
    <source>
        <dbReference type="Proteomes" id="UP000297853"/>
    </source>
</evidence>
<comment type="caution">
    <text evidence="9">The sequence shown here is derived from an EMBL/GenBank/DDBJ whole genome shotgun (WGS) entry which is preliminary data.</text>
</comment>
<gene>
    <name evidence="9" type="ORF">E3T28_07865</name>
</gene>
<dbReference type="InterPro" id="IPR000868">
    <property type="entry name" value="Isochorismatase-like_dom"/>
</dbReference>
<name>A0ABY2J7R3_9MICO</name>
<evidence type="ECO:0000256" key="5">
    <source>
        <dbReference type="ARBA" id="ARBA00037900"/>
    </source>
</evidence>
<dbReference type="EC" id="3.5.1.19" evidence="6"/>
<dbReference type="InterPro" id="IPR036380">
    <property type="entry name" value="Isochorismatase-like_sf"/>
</dbReference>
<dbReference type="InterPro" id="IPR052347">
    <property type="entry name" value="Isochorismatase_Nicotinamidase"/>
</dbReference>
<dbReference type="Gene3D" id="3.40.50.850">
    <property type="entry name" value="Isochorismatase-like"/>
    <property type="match status" value="1"/>
</dbReference>
<comment type="pathway">
    <text evidence="5">Cofactor biosynthesis; nicotinate biosynthesis; nicotinate from nicotinamide: step 1/1.</text>
</comment>
<dbReference type="PANTHER" id="PTHR11080:SF2">
    <property type="entry name" value="LD05707P"/>
    <property type="match status" value="1"/>
</dbReference>
<proteinExistence type="inferred from homology"/>
<keyword evidence="10" id="KW-1185">Reference proteome</keyword>
<dbReference type="EMBL" id="SOGQ01000034">
    <property type="protein sequence ID" value="TFD00989.1"/>
    <property type="molecule type" value="Genomic_DNA"/>
</dbReference>
<comment type="similarity">
    <text evidence="1">Belongs to the isochorismatase family.</text>
</comment>
<dbReference type="PANTHER" id="PTHR11080">
    <property type="entry name" value="PYRAZINAMIDASE/NICOTINAMIDASE"/>
    <property type="match status" value="1"/>
</dbReference>
<evidence type="ECO:0000256" key="3">
    <source>
        <dbReference type="ARBA" id="ARBA00022723"/>
    </source>
</evidence>
<keyword evidence="3" id="KW-0479">Metal-binding</keyword>
<evidence type="ECO:0000256" key="1">
    <source>
        <dbReference type="ARBA" id="ARBA00006336"/>
    </source>
</evidence>
<evidence type="ECO:0000256" key="7">
    <source>
        <dbReference type="ARBA" id="ARBA00043224"/>
    </source>
</evidence>
<dbReference type="RefSeq" id="WP_134429504.1">
    <property type="nucleotide sequence ID" value="NZ_SOGQ01000034.1"/>
</dbReference>
<dbReference type="Proteomes" id="UP000297853">
    <property type="component" value="Unassembled WGS sequence"/>
</dbReference>
<protein>
    <recommendedName>
        <fullName evidence="6">nicotinamidase</fullName>
        <ecNumber evidence="6">3.5.1.19</ecNumber>
    </recommendedName>
    <alternativeName>
        <fullName evidence="7">Nicotinamide deamidase</fullName>
    </alternativeName>
</protein>
<accession>A0ABY2J7R3</accession>
<evidence type="ECO:0000256" key="2">
    <source>
        <dbReference type="ARBA" id="ARBA00022642"/>
    </source>
</evidence>
<keyword evidence="4" id="KW-0378">Hydrolase</keyword>
<organism evidence="9 10">
    <name type="scientific">Cryobacterium sinapicolor</name>
    <dbReference type="NCBI Taxonomy" id="1259236"/>
    <lineage>
        <taxon>Bacteria</taxon>
        <taxon>Bacillati</taxon>
        <taxon>Actinomycetota</taxon>
        <taxon>Actinomycetes</taxon>
        <taxon>Micrococcales</taxon>
        <taxon>Microbacteriaceae</taxon>
        <taxon>Cryobacterium</taxon>
    </lineage>
</organism>
<reference evidence="9 10" key="1">
    <citation type="submission" date="2019-03" db="EMBL/GenBank/DDBJ databases">
        <title>Genomics of glacier-inhabiting Cryobacterium strains.</title>
        <authorList>
            <person name="Liu Q."/>
            <person name="Xin Y.-H."/>
        </authorList>
    </citation>
    <scope>NUCLEOTIDE SEQUENCE [LARGE SCALE GENOMIC DNA]</scope>
    <source>
        <strain evidence="9 10">TMT1-23-1</strain>
    </source>
</reference>
<feature type="domain" description="Isochorismatase-like" evidence="8">
    <location>
        <begin position="4"/>
        <end position="192"/>
    </location>
</feature>
<evidence type="ECO:0000259" key="8">
    <source>
        <dbReference type="Pfam" id="PF00857"/>
    </source>
</evidence>
<keyword evidence="2" id="KW-0662">Pyridine nucleotide biosynthesis</keyword>
<dbReference type="Pfam" id="PF00857">
    <property type="entry name" value="Isochorismatase"/>
    <property type="match status" value="1"/>
</dbReference>
<dbReference type="SUPFAM" id="SSF52499">
    <property type="entry name" value="Isochorismatase-like hydrolases"/>
    <property type="match status" value="1"/>
</dbReference>
<evidence type="ECO:0000313" key="9">
    <source>
        <dbReference type="EMBL" id="TFD00989.1"/>
    </source>
</evidence>
<sequence length="196" mass="20039">MTRALFIIDVQNDFTEGGALAVKGGSAVAAGVSALLLAHPDAYDVIFASRDWHDPDSDNGGHFATAGEPDSKDSWPVHGVAGTPGAEYHSSLLLPDTAIHIRKGQGAAGYSIFDGVSEGGERTGELLIANGVTDIDLVGLATDHCVRASGLDALEHGQHVRVLTDLVAGVAPDTSDAALGELAYAGALLVTSDVVD</sequence>
<evidence type="ECO:0000256" key="4">
    <source>
        <dbReference type="ARBA" id="ARBA00022801"/>
    </source>
</evidence>
<evidence type="ECO:0000256" key="6">
    <source>
        <dbReference type="ARBA" id="ARBA00039017"/>
    </source>
</evidence>